<proteinExistence type="predicted"/>
<sequence length="76" mass="8981">MLFKFLRAQCELKFNYNIEHPAPFPPKFLVVHLCKAKPFLLSFMVRRQTWKEMGRGKGFLAKISTHFVLEILEKAL</sequence>
<accession>A0A2M7D659</accession>
<name>A0A2M7D659_9BACT</name>
<reference evidence="2" key="1">
    <citation type="submission" date="2017-09" db="EMBL/GenBank/DDBJ databases">
        <title>Depth-based differentiation of microbial function through sediment-hosted aquifers and enrichment of novel symbionts in the deep terrestrial subsurface.</title>
        <authorList>
            <person name="Probst A.J."/>
            <person name="Ladd B."/>
            <person name="Jarett J.K."/>
            <person name="Geller-Mcgrath D.E."/>
            <person name="Sieber C.M.K."/>
            <person name="Emerson J.B."/>
            <person name="Anantharaman K."/>
            <person name="Thomas B.C."/>
            <person name="Malmstrom R."/>
            <person name="Stieglmeier M."/>
            <person name="Klingl A."/>
            <person name="Woyke T."/>
            <person name="Ryan C.M."/>
            <person name="Banfield J.F."/>
        </authorList>
    </citation>
    <scope>NUCLEOTIDE SEQUENCE [LARGE SCALE GENOMIC DNA]</scope>
</reference>
<dbReference type="EMBL" id="PEUE01000043">
    <property type="protein sequence ID" value="PIV38490.1"/>
    <property type="molecule type" value="Genomic_DNA"/>
</dbReference>
<protein>
    <submittedName>
        <fullName evidence="1">Uncharacterized protein</fullName>
    </submittedName>
</protein>
<gene>
    <name evidence="1" type="ORF">COS30_01845</name>
</gene>
<dbReference type="AlphaFoldDB" id="A0A2M7D659"/>
<comment type="caution">
    <text evidence="1">The sequence shown here is derived from an EMBL/GenBank/DDBJ whole genome shotgun (WGS) entry which is preliminary data.</text>
</comment>
<evidence type="ECO:0000313" key="1">
    <source>
        <dbReference type="EMBL" id="PIV38490.1"/>
    </source>
</evidence>
<organism evidence="1 2">
    <name type="scientific">Candidatus Portnoybacteria bacterium CG02_land_8_20_14_3_00_45_8</name>
    <dbReference type="NCBI Taxonomy" id="1974807"/>
    <lineage>
        <taxon>Bacteria</taxon>
        <taxon>Candidatus Portnoyibacteriota</taxon>
    </lineage>
</organism>
<dbReference type="Proteomes" id="UP000229247">
    <property type="component" value="Unassembled WGS sequence"/>
</dbReference>
<evidence type="ECO:0000313" key="2">
    <source>
        <dbReference type="Proteomes" id="UP000229247"/>
    </source>
</evidence>